<dbReference type="Gene3D" id="2.60.120.340">
    <property type="entry name" value="Nucleoplasmin core domain"/>
    <property type="match status" value="1"/>
</dbReference>
<name>A0A2G5CBY6_AQUCA</name>
<dbReference type="GO" id="GO:0003755">
    <property type="term" value="F:peptidyl-prolyl cis-trans isomerase activity"/>
    <property type="evidence" value="ECO:0007669"/>
    <property type="project" value="UniProtKB-KW"/>
</dbReference>
<proteinExistence type="predicted"/>
<feature type="region of interest" description="Disordered" evidence="5">
    <location>
        <begin position="653"/>
        <end position="688"/>
    </location>
</feature>
<keyword evidence="4" id="KW-0413">Isomerase</keyword>
<dbReference type="AlphaFoldDB" id="A0A2G5CBY6"/>
<feature type="domain" description="Nucleoplasmin-like" evidence="6">
    <location>
        <begin position="14"/>
        <end position="107"/>
    </location>
</feature>
<feature type="compositionally biased region" description="Basic and acidic residues" evidence="5">
    <location>
        <begin position="657"/>
        <end position="671"/>
    </location>
</feature>
<keyword evidence="3" id="KW-0697">Rotamase</keyword>
<evidence type="ECO:0000256" key="2">
    <source>
        <dbReference type="ARBA" id="ARBA00013194"/>
    </source>
</evidence>
<reference evidence="7 8" key="1">
    <citation type="submission" date="2017-09" db="EMBL/GenBank/DDBJ databases">
        <title>WGS assembly of Aquilegia coerulea Goldsmith.</title>
        <authorList>
            <person name="Hodges S."/>
            <person name="Kramer E."/>
            <person name="Nordborg M."/>
            <person name="Tomkins J."/>
            <person name="Borevitz J."/>
            <person name="Derieg N."/>
            <person name="Yan J."/>
            <person name="Mihaltcheva S."/>
            <person name="Hayes R.D."/>
            <person name="Rokhsar D."/>
        </authorList>
    </citation>
    <scope>NUCLEOTIDE SEQUENCE [LARGE SCALE GENOMIC DNA]</scope>
    <source>
        <strain evidence="8">cv. Goldsmith</strain>
    </source>
</reference>
<comment type="catalytic activity">
    <reaction evidence="1">
        <text>[protein]-peptidylproline (omega=180) = [protein]-peptidylproline (omega=0)</text>
        <dbReference type="Rhea" id="RHEA:16237"/>
        <dbReference type="Rhea" id="RHEA-COMP:10747"/>
        <dbReference type="Rhea" id="RHEA-COMP:10748"/>
        <dbReference type="ChEBI" id="CHEBI:83833"/>
        <dbReference type="ChEBI" id="CHEBI:83834"/>
        <dbReference type="EC" id="5.2.1.8"/>
    </reaction>
</comment>
<dbReference type="EMBL" id="KZ305084">
    <property type="protein sequence ID" value="PIA28780.1"/>
    <property type="molecule type" value="Genomic_DNA"/>
</dbReference>
<feature type="region of interest" description="Disordered" evidence="5">
    <location>
        <begin position="808"/>
        <end position="839"/>
    </location>
</feature>
<dbReference type="PANTHER" id="PTHR43811:SF19">
    <property type="entry name" value="39 KDA FK506-BINDING NUCLEAR PROTEIN"/>
    <property type="match status" value="1"/>
</dbReference>
<feature type="region of interest" description="Disordered" evidence="5">
    <location>
        <begin position="377"/>
        <end position="480"/>
    </location>
</feature>
<organism evidence="7 8">
    <name type="scientific">Aquilegia coerulea</name>
    <name type="common">Rocky mountain columbine</name>
    <dbReference type="NCBI Taxonomy" id="218851"/>
    <lineage>
        <taxon>Eukaryota</taxon>
        <taxon>Viridiplantae</taxon>
        <taxon>Streptophyta</taxon>
        <taxon>Embryophyta</taxon>
        <taxon>Tracheophyta</taxon>
        <taxon>Spermatophyta</taxon>
        <taxon>Magnoliopsida</taxon>
        <taxon>Ranunculales</taxon>
        <taxon>Ranunculaceae</taxon>
        <taxon>Thalictroideae</taxon>
        <taxon>Aquilegia</taxon>
    </lineage>
</organism>
<feature type="compositionally biased region" description="Polar residues" evidence="5">
    <location>
        <begin position="898"/>
        <end position="915"/>
    </location>
</feature>
<dbReference type="EC" id="5.2.1.8" evidence="2"/>
<gene>
    <name evidence="7" type="ORF">AQUCO_06700058v1</name>
</gene>
<accession>A0A2G5CBY6</accession>
<evidence type="ECO:0000256" key="3">
    <source>
        <dbReference type="ARBA" id="ARBA00023110"/>
    </source>
</evidence>
<dbReference type="OrthoDB" id="1994967at2759"/>
<feature type="compositionally biased region" description="Basic and acidic residues" evidence="5">
    <location>
        <begin position="457"/>
        <end position="473"/>
    </location>
</feature>
<evidence type="ECO:0000256" key="5">
    <source>
        <dbReference type="SAM" id="MobiDB-lite"/>
    </source>
</evidence>
<feature type="compositionally biased region" description="Basic and acidic residues" evidence="5">
    <location>
        <begin position="540"/>
        <end position="581"/>
    </location>
</feature>
<feature type="region of interest" description="Disordered" evidence="5">
    <location>
        <begin position="883"/>
        <end position="921"/>
    </location>
</feature>
<protein>
    <recommendedName>
        <fullName evidence="2">peptidylprolyl isomerase</fullName>
        <ecNumber evidence="2">5.2.1.8</ecNumber>
    </recommendedName>
</protein>
<sequence length="921" mass="102940">EEEEEEEEERRMAFWGVEVKPGKPYSHQFHNTQTRRLHISQATLGMGNSTAKSLVQCNVGDKAPVLLCCLIPEKSESCTLALEFEEEDDDVIFSVLGPTSVHLTGFYLNKPSTNVNNADDDTDSYGEDIGDTENEAYDDDEDEYEDDFIDDDDIHFVPDSPRPKSPVVIEEILHDEKPAKVNGRKRLKKKYQVSDSDADAHNDIVKKDTRIFTGDSDDDEEGWPLSTVIKIKYQESDSVNDQKQSIFKGVTGSFNFDNEHGEHIPPSSVLNTKDGNILEESDKKELIESKKNEAEGGSNQVPGSERKIEDIDGCEIGRGIEQQTNAPPLSLEIGHETDEAPKKKKRKRTKDGQTGGVNVVDVQKKDKVEAISNLYSNDMGAGCVGHESVEKPKKKKKRANESRHGGAESDSKFDVQEEENFKVEARIDDTSKTEPVKDRAIDNLSNDKAAVQSSNENDVKTKKGKKRAEERQTCEVGDDSMTDVYKEETIQVKEAVSNDLNQEVPVKDNAIDNISNDNMGAGCVRHESEEKPKKKKTKRVKESRNDGVENDNKVDVQVDQNYKVEARIDEISKNEPVKDQADDNLSSDNRAAVHSSHENDMKTKKRAKDRQTSEVGDDSIIGAYKVEKFQVQVAGSNDINQEVAVKDNAIDNISIDSRGDVQDGQENDEKIKKKKNKQAKDRQAYEAGDQDMINAQIDRIIEVEEARINEISLAEPFNIETYENISNDKGVVKLEVGKGIHEKPMKKKKKRSKEPTPGIDVQKQAKSLIVEANTNDIALEEPLKDEGIGNQSNEKCFVQQNDFSLLPLKIGHDNKEKQNKKKKKCSKEGQSGGVREDSLLVVHKEVQSGNFEAKTDNVTMEERITEEFDKQTNDMIVTIGANHVADEELTEKEKNETPNDGSVTNMTPESGSNANAEDAKK</sequence>
<dbReference type="InterPro" id="IPR041232">
    <property type="entry name" value="NPL"/>
</dbReference>
<feature type="compositionally biased region" description="Basic and acidic residues" evidence="5">
    <location>
        <begin position="280"/>
        <end position="294"/>
    </location>
</feature>
<feature type="region of interest" description="Disordered" evidence="5">
    <location>
        <begin position="114"/>
        <end position="140"/>
    </location>
</feature>
<keyword evidence="8" id="KW-1185">Reference proteome</keyword>
<feature type="region of interest" description="Disordered" evidence="5">
    <location>
        <begin position="495"/>
        <end position="619"/>
    </location>
</feature>
<evidence type="ECO:0000256" key="1">
    <source>
        <dbReference type="ARBA" id="ARBA00000971"/>
    </source>
</evidence>
<evidence type="ECO:0000313" key="8">
    <source>
        <dbReference type="Proteomes" id="UP000230069"/>
    </source>
</evidence>
<dbReference type="Proteomes" id="UP000230069">
    <property type="component" value="Unassembled WGS sequence"/>
</dbReference>
<evidence type="ECO:0000259" key="6">
    <source>
        <dbReference type="Pfam" id="PF17800"/>
    </source>
</evidence>
<feature type="compositionally biased region" description="Basic and acidic residues" evidence="5">
    <location>
        <begin position="399"/>
        <end position="441"/>
    </location>
</feature>
<evidence type="ECO:0000256" key="4">
    <source>
        <dbReference type="ARBA" id="ARBA00023235"/>
    </source>
</evidence>
<feature type="compositionally biased region" description="Acidic residues" evidence="5">
    <location>
        <begin position="118"/>
        <end position="140"/>
    </location>
</feature>
<feature type="region of interest" description="Disordered" evidence="5">
    <location>
        <begin position="257"/>
        <end position="361"/>
    </location>
</feature>
<feature type="compositionally biased region" description="Polar residues" evidence="5">
    <location>
        <begin position="443"/>
        <end position="456"/>
    </location>
</feature>
<evidence type="ECO:0000313" key="7">
    <source>
        <dbReference type="EMBL" id="PIA28780.1"/>
    </source>
</evidence>
<dbReference type="PANTHER" id="PTHR43811">
    <property type="entry name" value="FKBP-TYPE PEPTIDYL-PROLYL CIS-TRANS ISOMERASE FKPA"/>
    <property type="match status" value="1"/>
</dbReference>
<dbReference type="Pfam" id="PF17800">
    <property type="entry name" value="NPL"/>
    <property type="match status" value="1"/>
</dbReference>
<feature type="non-terminal residue" evidence="7">
    <location>
        <position position="1"/>
    </location>
</feature>